<dbReference type="PANTHER" id="PTHR31836:SF28">
    <property type="entry name" value="SRCR DOMAIN-CONTAINING PROTEIN-RELATED"/>
    <property type="match status" value="1"/>
</dbReference>
<dbReference type="OrthoDB" id="9983485at2759"/>
<feature type="domain" description="RlpA-like protein double-psi beta-barrel" evidence="2">
    <location>
        <begin position="50"/>
        <end position="103"/>
    </location>
</feature>
<dbReference type="CDD" id="cd22191">
    <property type="entry name" value="DPBB_RlpA_EXP_N-like"/>
    <property type="match status" value="1"/>
</dbReference>
<evidence type="ECO:0000313" key="5">
    <source>
        <dbReference type="EMBL" id="CAF4383365.1"/>
    </source>
</evidence>
<dbReference type="InterPro" id="IPR009009">
    <property type="entry name" value="RlpA-like_DPBB"/>
</dbReference>
<dbReference type="EMBL" id="CAJNOQ010024146">
    <property type="protein sequence ID" value="CAF1524287.1"/>
    <property type="molecule type" value="Genomic_DNA"/>
</dbReference>
<dbReference type="EMBL" id="CAJOBC010089709">
    <property type="protein sequence ID" value="CAF4383365.1"/>
    <property type="molecule type" value="Genomic_DNA"/>
</dbReference>
<evidence type="ECO:0000259" key="2">
    <source>
        <dbReference type="Pfam" id="PF03330"/>
    </source>
</evidence>
<dbReference type="Proteomes" id="UP000681722">
    <property type="component" value="Unassembled WGS sequence"/>
</dbReference>
<dbReference type="Pfam" id="PF03330">
    <property type="entry name" value="DPBB_1"/>
    <property type="match status" value="1"/>
</dbReference>
<gene>
    <name evidence="3" type="ORF">GPM918_LOCUS37700</name>
    <name evidence="4" type="ORF">OVA965_LOCUS42543</name>
    <name evidence="5" type="ORF">SRO942_LOCUS38477</name>
    <name evidence="6" type="ORF">TMI583_LOCUS44485</name>
</gene>
<dbReference type="Proteomes" id="UP000677228">
    <property type="component" value="Unassembled WGS sequence"/>
</dbReference>
<accession>A0A815V7E5</accession>
<evidence type="ECO:0000313" key="3">
    <source>
        <dbReference type="EMBL" id="CAF1524287.1"/>
    </source>
</evidence>
<proteinExistence type="predicted"/>
<dbReference type="InterPro" id="IPR036908">
    <property type="entry name" value="RlpA-like_sf"/>
</dbReference>
<reference evidence="3" key="1">
    <citation type="submission" date="2021-02" db="EMBL/GenBank/DDBJ databases">
        <authorList>
            <person name="Nowell W R."/>
        </authorList>
    </citation>
    <scope>NUCLEOTIDE SEQUENCE</scope>
</reference>
<evidence type="ECO:0000313" key="6">
    <source>
        <dbReference type="EMBL" id="CAF4421673.1"/>
    </source>
</evidence>
<evidence type="ECO:0000313" key="7">
    <source>
        <dbReference type="Proteomes" id="UP000663829"/>
    </source>
</evidence>
<dbReference type="EMBL" id="CAJOBA010076765">
    <property type="protein sequence ID" value="CAF4421673.1"/>
    <property type="molecule type" value="Genomic_DNA"/>
</dbReference>
<protein>
    <recommendedName>
        <fullName evidence="2">RlpA-like protein double-psi beta-barrel domain-containing protein</fullName>
    </recommendedName>
</protein>
<name>A0A815V7E5_9BILA</name>
<dbReference type="PANTHER" id="PTHR31836">
    <property type="match status" value="1"/>
</dbReference>
<evidence type="ECO:0000256" key="1">
    <source>
        <dbReference type="ARBA" id="ARBA00022729"/>
    </source>
</evidence>
<evidence type="ECO:0000313" key="4">
    <source>
        <dbReference type="EMBL" id="CAF1608856.1"/>
    </source>
</evidence>
<dbReference type="Gene3D" id="2.40.40.10">
    <property type="entry name" value="RlpA-like domain"/>
    <property type="match status" value="1"/>
</dbReference>
<keyword evidence="1" id="KW-0732">Signal</keyword>
<dbReference type="SUPFAM" id="SSF50685">
    <property type="entry name" value="Barwin-like endoglucanases"/>
    <property type="match status" value="1"/>
</dbReference>
<sequence length="107" mass="11630">MILYTGQATYYNIEGGYTACVTLQNDNQFLVAMNAPQFDPYTSNGNPNRNSLCGKTVRINGPKGSVTAVVIDRCPSCQYGDLDLTPAAFQAIADLSQGRVSISWSWL</sequence>
<comment type="caution">
    <text evidence="3">The sequence shown here is derived from an EMBL/GenBank/DDBJ whole genome shotgun (WGS) entry which is preliminary data.</text>
</comment>
<dbReference type="InterPro" id="IPR051477">
    <property type="entry name" value="Expansin_CellWall"/>
</dbReference>
<dbReference type="AlphaFoldDB" id="A0A815V7E5"/>
<keyword evidence="7" id="KW-1185">Reference proteome</keyword>
<dbReference type="EMBL" id="CAJNOK010052617">
    <property type="protein sequence ID" value="CAF1608856.1"/>
    <property type="molecule type" value="Genomic_DNA"/>
</dbReference>
<dbReference type="Proteomes" id="UP000663829">
    <property type="component" value="Unassembled WGS sequence"/>
</dbReference>
<organism evidence="3 7">
    <name type="scientific">Didymodactylos carnosus</name>
    <dbReference type="NCBI Taxonomy" id="1234261"/>
    <lineage>
        <taxon>Eukaryota</taxon>
        <taxon>Metazoa</taxon>
        <taxon>Spiralia</taxon>
        <taxon>Gnathifera</taxon>
        <taxon>Rotifera</taxon>
        <taxon>Eurotatoria</taxon>
        <taxon>Bdelloidea</taxon>
        <taxon>Philodinida</taxon>
        <taxon>Philodinidae</taxon>
        <taxon>Didymodactylos</taxon>
    </lineage>
</organism>
<dbReference type="Proteomes" id="UP000682733">
    <property type="component" value="Unassembled WGS sequence"/>
</dbReference>